<feature type="compositionally biased region" description="Low complexity" evidence="1">
    <location>
        <begin position="28"/>
        <end position="41"/>
    </location>
</feature>
<dbReference type="Proteomes" id="UP001476282">
    <property type="component" value="Unassembled WGS sequence"/>
</dbReference>
<feature type="region of interest" description="Disordered" evidence="1">
    <location>
        <begin position="26"/>
        <end position="68"/>
    </location>
</feature>
<evidence type="ECO:0000313" key="2">
    <source>
        <dbReference type="EMBL" id="GAA5481364.1"/>
    </source>
</evidence>
<dbReference type="EMBL" id="BAABRI010000002">
    <property type="protein sequence ID" value="GAA5481364.1"/>
    <property type="molecule type" value="Genomic_DNA"/>
</dbReference>
<gene>
    <name evidence="2" type="ORF">Hsar01_00573</name>
</gene>
<evidence type="ECO:0000313" key="3">
    <source>
        <dbReference type="Proteomes" id="UP001476282"/>
    </source>
</evidence>
<evidence type="ECO:0008006" key="4">
    <source>
        <dbReference type="Google" id="ProtNLM"/>
    </source>
</evidence>
<protein>
    <recommendedName>
        <fullName evidence="4">Secreted protein</fullName>
    </recommendedName>
</protein>
<comment type="caution">
    <text evidence="2">The sequence shown here is derived from an EMBL/GenBank/DDBJ whole genome shotgun (WGS) entry which is preliminary data.</text>
</comment>
<evidence type="ECO:0000256" key="1">
    <source>
        <dbReference type="SAM" id="MobiDB-lite"/>
    </source>
</evidence>
<sequence>MIPPIIALVLALVVAFFAFQTSTVNTRMADSPTSSSMSSAASDDDSAAADDMEETSDEAPAEEAVDLE</sequence>
<reference evidence="2 3" key="1">
    <citation type="submission" date="2024-02" db="EMBL/GenBank/DDBJ databases">
        <title>Haloferula sargassicola NBRC 104335.</title>
        <authorList>
            <person name="Ichikawa N."/>
            <person name="Katano-Makiyama Y."/>
            <person name="Hidaka K."/>
        </authorList>
    </citation>
    <scope>NUCLEOTIDE SEQUENCE [LARGE SCALE GENOMIC DNA]</scope>
    <source>
        <strain evidence="2 3">NBRC 104335</strain>
    </source>
</reference>
<proteinExistence type="predicted"/>
<keyword evidence="3" id="KW-1185">Reference proteome</keyword>
<organism evidence="2 3">
    <name type="scientific">Haloferula sargassicola</name>
    <dbReference type="NCBI Taxonomy" id="490096"/>
    <lineage>
        <taxon>Bacteria</taxon>
        <taxon>Pseudomonadati</taxon>
        <taxon>Verrucomicrobiota</taxon>
        <taxon>Verrucomicrobiia</taxon>
        <taxon>Verrucomicrobiales</taxon>
        <taxon>Verrucomicrobiaceae</taxon>
        <taxon>Haloferula</taxon>
    </lineage>
</organism>
<dbReference type="RefSeq" id="WP_353565512.1">
    <property type="nucleotide sequence ID" value="NZ_BAABRI010000002.1"/>
</dbReference>
<name>A0ABP9UMV9_9BACT</name>
<feature type="compositionally biased region" description="Acidic residues" evidence="1">
    <location>
        <begin position="42"/>
        <end position="68"/>
    </location>
</feature>
<accession>A0ABP9UMV9</accession>